<evidence type="ECO:0000313" key="1">
    <source>
        <dbReference type="EMBL" id="BAF58747.1"/>
    </source>
</evidence>
<dbReference type="STRING" id="370438.PTH_0566"/>
<dbReference type="Gene3D" id="6.20.120.50">
    <property type="match status" value="1"/>
</dbReference>
<dbReference type="Pfam" id="PF11213">
    <property type="entry name" value="DUF3006"/>
    <property type="match status" value="1"/>
</dbReference>
<name>A5D4S4_PELTS</name>
<dbReference type="KEGG" id="pth:PTH_0566"/>
<dbReference type="InterPro" id="IPR021377">
    <property type="entry name" value="DUF3006"/>
</dbReference>
<dbReference type="eggNOG" id="ENOG5032YYQ">
    <property type="taxonomic scope" value="Bacteria"/>
</dbReference>
<keyword evidence="2" id="KW-1185">Reference proteome</keyword>
<organism evidence="1 2">
    <name type="scientific">Pelotomaculum thermopropionicum (strain DSM 13744 / JCM 10971 / SI)</name>
    <dbReference type="NCBI Taxonomy" id="370438"/>
    <lineage>
        <taxon>Bacteria</taxon>
        <taxon>Bacillati</taxon>
        <taxon>Bacillota</taxon>
        <taxon>Clostridia</taxon>
        <taxon>Eubacteriales</taxon>
        <taxon>Desulfotomaculaceae</taxon>
        <taxon>Pelotomaculum</taxon>
    </lineage>
</organism>
<accession>A5D4S4</accession>
<dbReference type="Proteomes" id="UP000006556">
    <property type="component" value="Chromosome"/>
</dbReference>
<dbReference type="EMBL" id="AP009389">
    <property type="protein sequence ID" value="BAF58747.1"/>
    <property type="molecule type" value="Genomic_DNA"/>
</dbReference>
<gene>
    <name evidence="1" type="ordered locus">PTH_0566</name>
</gene>
<evidence type="ECO:0008006" key="3">
    <source>
        <dbReference type="Google" id="ProtNLM"/>
    </source>
</evidence>
<dbReference type="AlphaFoldDB" id="A5D4S4"/>
<reference evidence="2" key="1">
    <citation type="journal article" date="2008" name="Genome Res.">
        <title>The genome of Pelotomaculum thermopropionicum reveals niche-associated evolution in anaerobic microbiota.</title>
        <authorList>
            <person name="Kosaka T."/>
            <person name="Kato S."/>
            <person name="Shimoyama T."/>
            <person name="Ishii S."/>
            <person name="Abe T."/>
            <person name="Watanabe K."/>
        </authorList>
    </citation>
    <scope>NUCLEOTIDE SEQUENCE [LARGE SCALE GENOMIC DNA]</scope>
    <source>
        <strain evidence="2">DSM 13744 / JCM 10971 / SI</strain>
    </source>
</reference>
<dbReference type="HOGENOM" id="CLU_181623_0_1_9"/>
<proteinExistence type="predicted"/>
<sequence>MYIIDRFEGDWAVIEHNRKTFNLPRSLIPPEAMEGDVIIIKVSVDAEATARVKGEVKGLAGRLFKD</sequence>
<protein>
    <recommendedName>
        <fullName evidence="3">DUF3006 domain-containing protein</fullName>
    </recommendedName>
</protein>
<evidence type="ECO:0000313" key="2">
    <source>
        <dbReference type="Proteomes" id="UP000006556"/>
    </source>
</evidence>